<accession>A0ABD6A7G7</accession>
<proteinExistence type="predicted"/>
<dbReference type="Proteomes" id="UP001596547">
    <property type="component" value="Unassembled WGS sequence"/>
</dbReference>
<dbReference type="AlphaFoldDB" id="A0ABD6A7G7"/>
<keyword evidence="2" id="KW-1185">Reference proteome</keyword>
<reference evidence="1 2" key="1">
    <citation type="journal article" date="2019" name="Int. J. Syst. Evol. Microbiol.">
        <title>The Global Catalogue of Microorganisms (GCM) 10K type strain sequencing project: providing services to taxonomists for standard genome sequencing and annotation.</title>
        <authorList>
            <consortium name="The Broad Institute Genomics Platform"/>
            <consortium name="The Broad Institute Genome Sequencing Center for Infectious Disease"/>
            <person name="Wu L."/>
            <person name="Ma J."/>
        </authorList>
    </citation>
    <scope>NUCLEOTIDE SEQUENCE [LARGE SCALE GENOMIC DNA]</scope>
    <source>
        <strain evidence="1 2">PSR21</strain>
    </source>
</reference>
<sequence length="115" mass="13155">MTRVVSVHEYELAPDADPADFEAAVEAAERRGLFDLPGLVDRRFLRGIKGDREGEYAAIWTYEDREAWEALWGPPGDPKPPEAYPERWREWEALLDPLLTDDPDFIGFTSYEALA</sequence>
<evidence type="ECO:0000313" key="2">
    <source>
        <dbReference type="Proteomes" id="UP001596547"/>
    </source>
</evidence>
<evidence type="ECO:0008006" key="3">
    <source>
        <dbReference type="Google" id="ProtNLM"/>
    </source>
</evidence>
<dbReference type="RefSeq" id="WP_276305314.1">
    <property type="nucleotide sequence ID" value="NZ_CP119992.1"/>
</dbReference>
<name>A0ABD6A7G7_9EURY</name>
<organism evidence="1 2">
    <name type="scientific">Halomarina halobia</name>
    <dbReference type="NCBI Taxonomy" id="3033386"/>
    <lineage>
        <taxon>Archaea</taxon>
        <taxon>Methanobacteriati</taxon>
        <taxon>Methanobacteriota</taxon>
        <taxon>Stenosarchaea group</taxon>
        <taxon>Halobacteria</taxon>
        <taxon>Halobacteriales</taxon>
        <taxon>Natronomonadaceae</taxon>
        <taxon>Halomarina</taxon>
    </lineage>
</organism>
<comment type="caution">
    <text evidence="1">The sequence shown here is derived from an EMBL/GenBank/DDBJ whole genome shotgun (WGS) entry which is preliminary data.</text>
</comment>
<dbReference type="InterPro" id="IPR011008">
    <property type="entry name" value="Dimeric_a/b-barrel"/>
</dbReference>
<dbReference type="Gene3D" id="3.30.70.100">
    <property type="match status" value="1"/>
</dbReference>
<protein>
    <recommendedName>
        <fullName evidence="3">Antibiotic biosynthesis monooxygenase</fullName>
    </recommendedName>
</protein>
<dbReference type="SUPFAM" id="SSF54909">
    <property type="entry name" value="Dimeric alpha+beta barrel"/>
    <property type="match status" value="1"/>
</dbReference>
<dbReference type="GeneID" id="79314892"/>
<evidence type="ECO:0000313" key="1">
    <source>
        <dbReference type="EMBL" id="MFC7315913.1"/>
    </source>
</evidence>
<dbReference type="EMBL" id="JBHTBF010000001">
    <property type="protein sequence ID" value="MFC7315913.1"/>
    <property type="molecule type" value="Genomic_DNA"/>
</dbReference>
<gene>
    <name evidence="1" type="ORF">ACFQPE_03770</name>
</gene>